<protein>
    <submittedName>
        <fullName evidence="1">Uncharacterized protein</fullName>
    </submittedName>
</protein>
<comment type="caution">
    <text evidence="1">The sequence shown here is derived from an EMBL/GenBank/DDBJ whole genome shotgun (WGS) entry which is preliminary data.</text>
</comment>
<dbReference type="EMBL" id="JAOPJF010000108">
    <property type="protein sequence ID" value="KAK1139402.1"/>
    <property type="molecule type" value="Genomic_DNA"/>
</dbReference>
<sequence>MVDSIISNLLALADSYRQQTQVLLSYFMPELRRIAKGVLSDPECEDECRLLIIARQCHRQAIAWDGALNCARYFCFLSESSQDQPLARSAQRTEIVDHGAPLNVESPGVSLHSIGGQEAEGRRRVEQMWIKLWTDILRNSPGPILFDPPTSPLFSSFDFHLDATPRYLFRTFDPKSFGKSDEEVVASPASESRTVNSRIDILSQEEDFAMSVVDRHMNPWRVKDYTSQQPDNLMSWTSSLLYAIQYAFYRRYHHGCSSKDIKICVVDTRKFLRGQFIHAKRLLQAYYTLVKRADMRQSFDLRLLVYIYQNGEYLSQGQLSHKERSRVISLAQLEESGLYSLYPEFADVRRHTKWAVTTAYLRQLWTMEQITTYKELE</sequence>
<proteinExistence type="predicted"/>
<accession>A0ACC3AP45</accession>
<keyword evidence="2" id="KW-1185">Reference proteome</keyword>
<evidence type="ECO:0000313" key="2">
    <source>
        <dbReference type="Proteomes" id="UP001177260"/>
    </source>
</evidence>
<name>A0ACC3AP45_9EURO</name>
<dbReference type="Proteomes" id="UP001177260">
    <property type="component" value="Unassembled WGS sequence"/>
</dbReference>
<organism evidence="1 2">
    <name type="scientific">Aspergillus melleus</name>
    <dbReference type="NCBI Taxonomy" id="138277"/>
    <lineage>
        <taxon>Eukaryota</taxon>
        <taxon>Fungi</taxon>
        <taxon>Dikarya</taxon>
        <taxon>Ascomycota</taxon>
        <taxon>Pezizomycotina</taxon>
        <taxon>Eurotiomycetes</taxon>
        <taxon>Eurotiomycetidae</taxon>
        <taxon>Eurotiales</taxon>
        <taxon>Aspergillaceae</taxon>
        <taxon>Aspergillus</taxon>
        <taxon>Aspergillus subgen. Circumdati</taxon>
    </lineage>
</organism>
<evidence type="ECO:0000313" key="1">
    <source>
        <dbReference type="EMBL" id="KAK1139402.1"/>
    </source>
</evidence>
<reference evidence="1 2" key="1">
    <citation type="journal article" date="2023" name="ACS Omega">
        <title>Identification of the Neoaspergillic Acid Biosynthesis Gene Cluster by Establishing an In Vitro CRISPR-Ribonucleoprotein Genetic System in Aspergillus melleus.</title>
        <authorList>
            <person name="Yuan B."/>
            <person name="Grau M.F."/>
            <person name="Murata R.M."/>
            <person name="Torok T."/>
            <person name="Venkateswaran K."/>
            <person name="Stajich J.E."/>
            <person name="Wang C.C.C."/>
        </authorList>
    </citation>
    <scope>NUCLEOTIDE SEQUENCE [LARGE SCALE GENOMIC DNA]</scope>
    <source>
        <strain evidence="1 2">IMV 1140</strain>
    </source>
</reference>
<gene>
    <name evidence="1" type="ORF">N8T08_000765</name>
</gene>